<accession>A0A1R1MJB6</accession>
<dbReference type="SUPFAM" id="SSF53300">
    <property type="entry name" value="vWA-like"/>
    <property type="match status" value="1"/>
</dbReference>
<gene>
    <name evidence="1" type="ORF">BLW93_08355</name>
</gene>
<name>A0A1R1MJB6_9BACT</name>
<keyword evidence="2" id="KW-1185">Reference proteome</keyword>
<dbReference type="EMBL" id="MOEN01000046">
    <property type="protein sequence ID" value="OMH39853.1"/>
    <property type="molecule type" value="Genomic_DNA"/>
</dbReference>
<dbReference type="OrthoDB" id="476298at2"/>
<sequence length="69" mass="7559">MWLVDLSGSFGDDLFTWQNNTEAIVNALKTKISDLRVGLASFVDAPCSGFGYDGDYGYKLELGCVNNFV</sequence>
<dbReference type="RefSeq" id="WP_076713631.1">
    <property type="nucleotide sequence ID" value="NZ_MOEN01000046.1"/>
</dbReference>
<dbReference type="Proteomes" id="UP000187408">
    <property type="component" value="Unassembled WGS sequence"/>
</dbReference>
<dbReference type="AlphaFoldDB" id="A0A1R1MJB6"/>
<protein>
    <submittedName>
        <fullName evidence="1">Uncharacterized protein</fullName>
    </submittedName>
</protein>
<evidence type="ECO:0000313" key="2">
    <source>
        <dbReference type="Proteomes" id="UP000187408"/>
    </source>
</evidence>
<reference evidence="1 2" key="1">
    <citation type="submission" date="2016-10" db="EMBL/GenBank/DDBJ databases">
        <title>Genome sequence of a sulfur-reducing bacterium Desulfurobacterium indicum K6013.</title>
        <authorList>
            <person name="Cao J."/>
            <person name="Shao Z."/>
            <person name="Alain K."/>
            <person name="Jebbar M."/>
        </authorList>
    </citation>
    <scope>NUCLEOTIDE SEQUENCE [LARGE SCALE GENOMIC DNA]</scope>
    <source>
        <strain evidence="1 2">K6013</strain>
    </source>
</reference>
<organism evidence="1 2">
    <name type="scientific">Desulfurobacterium indicum</name>
    <dbReference type="NCBI Taxonomy" id="1914305"/>
    <lineage>
        <taxon>Bacteria</taxon>
        <taxon>Pseudomonadati</taxon>
        <taxon>Aquificota</taxon>
        <taxon>Aquificia</taxon>
        <taxon>Desulfurobacteriales</taxon>
        <taxon>Desulfurobacteriaceae</taxon>
        <taxon>Desulfurobacterium</taxon>
    </lineage>
</organism>
<proteinExistence type="predicted"/>
<dbReference type="Gene3D" id="3.40.50.410">
    <property type="entry name" value="von Willebrand factor, type A domain"/>
    <property type="match status" value="1"/>
</dbReference>
<dbReference type="InterPro" id="IPR036465">
    <property type="entry name" value="vWFA_dom_sf"/>
</dbReference>
<dbReference type="STRING" id="1914305.BLW93_08355"/>
<comment type="caution">
    <text evidence="1">The sequence shown here is derived from an EMBL/GenBank/DDBJ whole genome shotgun (WGS) entry which is preliminary data.</text>
</comment>
<evidence type="ECO:0000313" key="1">
    <source>
        <dbReference type="EMBL" id="OMH39853.1"/>
    </source>
</evidence>